<dbReference type="GO" id="GO:0032502">
    <property type="term" value="P:developmental process"/>
    <property type="evidence" value="ECO:0007669"/>
    <property type="project" value="UniProtKB-ARBA"/>
</dbReference>
<feature type="binding site" evidence="9">
    <location>
        <position position="183"/>
    </location>
    <ligand>
        <name>Mg(2+)</name>
        <dbReference type="ChEBI" id="CHEBI:18420"/>
    </ligand>
</feature>
<dbReference type="InterPro" id="IPR027417">
    <property type="entry name" value="P-loop_NTPase"/>
</dbReference>
<dbReference type="Gene3D" id="1.10.400.10">
    <property type="entry name" value="GI Alpha 1, domain 2-like"/>
    <property type="match status" value="1"/>
</dbReference>
<dbReference type="STRING" id="670386.D3BRV8"/>
<dbReference type="PANTHER" id="PTHR10218:SF302">
    <property type="entry name" value="GUANINE NUCLEOTIDE-BINDING PROTEIN ALPHA-5 SUBUNIT"/>
    <property type="match status" value="1"/>
</dbReference>
<keyword evidence="7" id="KW-0807">Transducer</keyword>
<dbReference type="GO" id="GO:0007188">
    <property type="term" value="P:adenylate cyclase-modulating G protein-coupled receptor signaling pathway"/>
    <property type="evidence" value="ECO:0007669"/>
    <property type="project" value="TreeGrafter"/>
</dbReference>
<dbReference type="GO" id="GO:0141124">
    <property type="term" value="P:intracellular signaling cassette"/>
    <property type="evidence" value="ECO:0007669"/>
    <property type="project" value="UniProtKB-ARBA"/>
</dbReference>
<dbReference type="Proteomes" id="UP000001396">
    <property type="component" value="Unassembled WGS sequence"/>
</dbReference>
<evidence type="ECO:0000256" key="2">
    <source>
        <dbReference type="ARBA" id="ARBA00011356"/>
    </source>
</evidence>
<keyword evidence="4 8" id="KW-0547">Nucleotide-binding</keyword>
<sequence length="361" mass="40726">MGNFCGKAEMGTAEEIKANHSINHMLKQARSKLEGEIKLLLLGAGESGKSTIAKQMKILHLNGFTDEERLSYKTIIYNNTVGSMRVLVNAAEELKIGISESNKEAASRIANDLGEHFNGVLTPELAKDIQALWADPGIQTAFSRSSEFQLNDSAAYYFDSIERISKPTYLPSEADVLRSRTKTTGIIETEFEVQGTSFRMVDVGGQRSERKKWMHCFQEVTAVIFCVALSEYDLKLYEDDTTNRMQESLKLFKEICNTKWFSETAMILFLNKRDLFAEKITKSPLTTCFKEYNGASTYEACADYIKHQFLNQNENPKKLIYPHLTCATDTSNIAHVFNSVKDIVLNITLDEAESGLFKFFA</sequence>
<evidence type="ECO:0000256" key="8">
    <source>
        <dbReference type="PIRSR" id="PIRSR601019-1"/>
    </source>
</evidence>
<dbReference type="PRINTS" id="PR00318">
    <property type="entry name" value="GPROTEINA"/>
</dbReference>
<evidence type="ECO:0000256" key="7">
    <source>
        <dbReference type="ARBA" id="ARBA00023224"/>
    </source>
</evidence>
<dbReference type="EMBL" id="ADBJ01000050">
    <property type="protein sequence ID" value="EFA76140.1"/>
    <property type="molecule type" value="Genomic_DNA"/>
</dbReference>
<feature type="binding site" evidence="8">
    <location>
        <begin position="152"/>
        <end position="153"/>
    </location>
    <ligand>
        <name>GTP</name>
        <dbReference type="ChEBI" id="CHEBI:37565"/>
    </ligand>
</feature>
<dbReference type="SUPFAM" id="SSF47895">
    <property type="entry name" value="Transducin (alpha subunit), insertion domain"/>
    <property type="match status" value="1"/>
</dbReference>
<dbReference type="GO" id="GO:0001664">
    <property type="term" value="F:G protein-coupled receptor binding"/>
    <property type="evidence" value="ECO:0007669"/>
    <property type="project" value="TreeGrafter"/>
</dbReference>
<dbReference type="InterPro" id="IPR001019">
    <property type="entry name" value="Gprotein_alpha_su"/>
</dbReference>
<comment type="subunit">
    <text evidence="2">G proteins are composed of 3 units; alpha, beta and gamma. The alpha chain contains the guanine nucleotide binding site.</text>
</comment>
<dbReference type="GO" id="GO:0005737">
    <property type="term" value="C:cytoplasm"/>
    <property type="evidence" value="ECO:0007669"/>
    <property type="project" value="TreeGrafter"/>
</dbReference>
<dbReference type="OMA" id="QVIWADA"/>
<evidence type="ECO:0000313" key="10">
    <source>
        <dbReference type="EMBL" id="EFA76140.1"/>
    </source>
</evidence>
<reference evidence="10 11" key="1">
    <citation type="journal article" date="2011" name="Genome Res.">
        <title>Phylogeny-wide analysis of social amoeba genomes highlights ancient origins for complex intercellular communication.</title>
        <authorList>
            <person name="Heidel A.J."/>
            <person name="Lawal H.M."/>
            <person name="Felder M."/>
            <person name="Schilde C."/>
            <person name="Helps N.R."/>
            <person name="Tunggal B."/>
            <person name="Rivero F."/>
            <person name="John U."/>
            <person name="Schleicher M."/>
            <person name="Eichinger L."/>
            <person name="Platzer M."/>
            <person name="Noegel A.A."/>
            <person name="Schaap P."/>
            <person name="Gloeckner G."/>
        </authorList>
    </citation>
    <scope>NUCLEOTIDE SEQUENCE [LARGE SCALE GENOMIC DNA]</scope>
    <source>
        <strain evidence="11">ATCC 26659 / Pp 5 / PN500</strain>
    </source>
</reference>
<dbReference type="GeneID" id="31366190"/>
<proteinExistence type="inferred from homology"/>
<evidence type="ECO:0000256" key="6">
    <source>
        <dbReference type="ARBA" id="ARBA00023134"/>
    </source>
</evidence>
<dbReference type="SUPFAM" id="SSF52540">
    <property type="entry name" value="P-loop containing nucleoside triphosphate hydrolases"/>
    <property type="match status" value="1"/>
</dbReference>
<keyword evidence="3 9" id="KW-0479">Metal-binding</keyword>
<keyword evidence="5 9" id="KW-0460">Magnesium</keyword>
<evidence type="ECO:0000256" key="1">
    <source>
        <dbReference type="ARBA" id="ARBA00005804"/>
    </source>
</evidence>
<dbReference type="GO" id="GO:0031683">
    <property type="term" value="F:G-protein beta/gamma-subunit complex binding"/>
    <property type="evidence" value="ECO:0007669"/>
    <property type="project" value="InterPro"/>
</dbReference>
<organism evidence="10 11">
    <name type="scientific">Heterostelium pallidum (strain ATCC 26659 / Pp 5 / PN500)</name>
    <name type="common">Cellular slime mold</name>
    <name type="synonym">Polysphondylium pallidum</name>
    <dbReference type="NCBI Taxonomy" id="670386"/>
    <lineage>
        <taxon>Eukaryota</taxon>
        <taxon>Amoebozoa</taxon>
        <taxon>Evosea</taxon>
        <taxon>Eumycetozoa</taxon>
        <taxon>Dictyostelia</taxon>
        <taxon>Acytosteliales</taxon>
        <taxon>Acytosteliaceae</taxon>
        <taxon>Heterostelium</taxon>
    </lineage>
</organism>
<dbReference type="GO" id="GO:0005525">
    <property type="term" value="F:GTP binding"/>
    <property type="evidence" value="ECO:0007669"/>
    <property type="project" value="UniProtKB-KW"/>
</dbReference>
<evidence type="ECO:0000256" key="4">
    <source>
        <dbReference type="ARBA" id="ARBA00022741"/>
    </source>
</evidence>
<feature type="binding site" evidence="8">
    <location>
        <begin position="202"/>
        <end position="206"/>
    </location>
    <ligand>
        <name>GTP</name>
        <dbReference type="ChEBI" id="CHEBI:37565"/>
    </ligand>
</feature>
<evidence type="ECO:0000256" key="9">
    <source>
        <dbReference type="PIRSR" id="PIRSR601019-2"/>
    </source>
</evidence>
<evidence type="ECO:0000256" key="5">
    <source>
        <dbReference type="ARBA" id="ARBA00022842"/>
    </source>
</evidence>
<dbReference type="FunFam" id="1.10.400.10:FF:000007">
    <property type="entry name" value="Guanine nucleotide-binding protein subunit alpha"/>
    <property type="match status" value="1"/>
</dbReference>
<dbReference type="PROSITE" id="PS51882">
    <property type="entry name" value="G_ALPHA"/>
    <property type="match status" value="1"/>
</dbReference>
<dbReference type="FunCoup" id="D3BRV8">
    <property type="interactions" value="101"/>
</dbReference>
<comment type="similarity">
    <text evidence="1">Belongs to the G-alpha family.</text>
</comment>
<feature type="binding site" evidence="8">
    <location>
        <begin position="271"/>
        <end position="274"/>
    </location>
    <ligand>
        <name>GTP</name>
        <dbReference type="ChEBI" id="CHEBI:37565"/>
    </ligand>
</feature>
<dbReference type="Gene3D" id="3.40.50.300">
    <property type="entry name" value="P-loop containing nucleotide triphosphate hydrolases"/>
    <property type="match status" value="1"/>
</dbReference>
<dbReference type="GO" id="GO:0046872">
    <property type="term" value="F:metal ion binding"/>
    <property type="evidence" value="ECO:0007669"/>
    <property type="project" value="UniProtKB-KW"/>
</dbReference>
<feature type="binding site" evidence="9">
    <location>
        <position position="50"/>
    </location>
    <ligand>
        <name>Mg(2+)</name>
        <dbReference type="ChEBI" id="CHEBI:18420"/>
    </ligand>
</feature>
<dbReference type="PANTHER" id="PTHR10218">
    <property type="entry name" value="GTP-BINDING PROTEIN ALPHA SUBUNIT"/>
    <property type="match status" value="1"/>
</dbReference>
<keyword evidence="11" id="KW-1185">Reference proteome</keyword>
<dbReference type="InParanoid" id="D3BRV8"/>
<protein>
    <submittedName>
        <fullName evidence="10">G-protein subunit alpha 1</fullName>
    </submittedName>
</protein>
<dbReference type="CDD" id="cd00066">
    <property type="entry name" value="G-alpha"/>
    <property type="match status" value="1"/>
</dbReference>
<gene>
    <name evidence="10" type="primary">gpaA</name>
    <name evidence="10" type="ORF">PPL_10721</name>
</gene>
<dbReference type="InterPro" id="IPR011025">
    <property type="entry name" value="GproteinA_insert"/>
</dbReference>
<keyword evidence="6 8" id="KW-0342">GTP-binding</keyword>
<dbReference type="GO" id="GO:0003924">
    <property type="term" value="F:GTPase activity"/>
    <property type="evidence" value="ECO:0007669"/>
    <property type="project" value="InterPro"/>
</dbReference>
<dbReference type="GO" id="GO:0006935">
    <property type="term" value="P:chemotaxis"/>
    <property type="evidence" value="ECO:0007669"/>
    <property type="project" value="UniProtKB-ARBA"/>
</dbReference>
<feature type="binding site" evidence="8">
    <location>
        <begin position="177"/>
        <end position="183"/>
    </location>
    <ligand>
        <name>GTP</name>
        <dbReference type="ChEBI" id="CHEBI:37565"/>
    </ligand>
</feature>
<dbReference type="GO" id="GO:0005834">
    <property type="term" value="C:heterotrimeric G-protein complex"/>
    <property type="evidence" value="ECO:0007669"/>
    <property type="project" value="TreeGrafter"/>
</dbReference>
<evidence type="ECO:0000313" key="11">
    <source>
        <dbReference type="Proteomes" id="UP000001396"/>
    </source>
</evidence>
<accession>D3BRV8</accession>
<name>D3BRV8_HETP5</name>
<comment type="caution">
    <text evidence="10">The sequence shown here is derived from an EMBL/GenBank/DDBJ whole genome shotgun (WGS) entry which is preliminary data.</text>
</comment>
<dbReference type="FunFam" id="3.40.50.300:FF:002307">
    <property type="entry name" value="Guanine nucleotide-binding protein G(k) subunit alpha"/>
    <property type="match status" value="1"/>
</dbReference>
<dbReference type="AlphaFoldDB" id="D3BRV8"/>
<dbReference type="RefSeq" id="XP_020428274.1">
    <property type="nucleotide sequence ID" value="XM_020581487.1"/>
</dbReference>
<dbReference type="Pfam" id="PF00503">
    <property type="entry name" value="G-alpha"/>
    <property type="match status" value="1"/>
</dbReference>
<feature type="binding site" evidence="8">
    <location>
        <begin position="46"/>
        <end position="51"/>
    </location>
    <ligand>
        <name>GTP</name>
        <dbReference type="ChEBI" id="CHEBI:37565"/>
    </ligand>
</feature>
<feature type="binding site" evidence="8">
    <location>
        <position position="327"/>
    </location>
    <ligand>
        <name>GTP</name>
        <dbReference type="ChEBI" id="CHEBI:37565"/>
    </ligand>
</feature>
<evidence type="ECO:0000256" key="3">
    <source>
        <dbReference type="ARBA" id="ARBA00022723"/>
    </source>
</evidence>
<dbReference type="SMART" id="SM00275">
    <property type="entry name" value="G_alpha"/>
    <property type="match status" value="1"/>
</dbReference>